<comment type="caution">
    <text evidence="4">The sequence shown here is derived from an EMBL/GenBank/DDBJ whole genome shotgun (WGS) entry which is preliminary data.</text>
</comment>
<evidence type="ECO:0000256" key="1">
    <source>
        <dbReference type="ARBA" id="ARBA00011028"/>
    </source>
</evidence>
<keyword evidence="5" id="KW-1185">Reference proteome</keyword>
<dbReference type="Proteomes" id="UP001168338">
    <property type="component" value="Unassembled WGS sequence"/>
</dbReference>
<evidence type="ECO:0000256" key="3">
    <source>
        <dbReference type="ARBA" id="ARBA00022729"/>
    </source>
</evidence>
<protein>
    <submittedName>
        <fullName evidence="4">Zinc ABC transporter substrate-binding protein</fullName>
    </submittedName>
</protein>
<sequence length="281" mass="30067">MLLAVLLATAAGCITADRAAPDADTITVAVTIPPQAEFAEAVGGDRVRVVVMVPPGASPHTYEPTPGQLAEVSRAALYAKVGSGIDFERAWMEEISGLNPGMQIVDCSEGVELIAGGEGEGADPHIWTSPRNAEVMVGNICAGLCSVDPEYCDYYRQNAAAYAENLNALDREIGAAVAGMQNRQILVYHPAWAYFARDYNLTQIAIEEEGKEPTPQGIQHLIQEAKEKKITVIFAEPEFSTRSAEAIADEVGGEVVLVSPLERDYIENMQRVAAAFARSGS</sequence>
<evidence type="ECO:0000256" key="2">
    <source>
        <dbReference type="ARBA" id="ARBA00022448"/>
    </source>
</evidence>
<dbReference type="Gene3D" id="3.40.50.1980">
    <property type="entry name" value="Nitrogenase molybdenum iron protein domain"/>
    <property type="match status" value="2"/>
</dbReference>
<proteinExistence type="inferred from homology"/>
<dbReference type="SUPFAM" id="SSF53807">
    <property type="entry name" value="Helical backbone' metal receptor"/>
    <property type="match status" value="1"/>
</dbReference>
<dbReference type="InterPro" id="IPR006128">
    <property type="entry name" value="Lipoprotein_PsaA-like"/>
</dbReference>
<dbReference type="EMBL" id="VCYH01000009">
    <property type="protein sequence ID" value="MDN7025756.1"/>
    <property type="molecule type" value="Genomic_DNA"/>
</dbReference>
<gene>
    <name evidence="4" type="ORF">FGU65_12845</name>
</gene>
<dbReference type="InterPro" id="IPR006127">
    <property type="entry name" value="ZnuA-like"/>
</dbReference>
<reference evidence="4" key="1">
    <citation type="submission" date="2019-05" db="EMBL/GenBank/DDBJ databases">
        <title>Methanoculleus sp. FWC-SCC1, a methanogenic archaeon isolated from deep marine cold seep.</title>
        <authorList>
            <person name="Chen Y.-W."/>
            <person name="Chen S.-C."/>
            <person name="Teng N.-H."/>
            <person name="Lai M.-C."/>
        </authorList>
    </citation>
    <scope>NUCLEOTIDE SEQUENCE</scope>
    <source>
        <strain evidence="4">FWC-SCC1</strain>
    </source>
</reference>
<organism evidence="4 5">
    <name type="scientific">Methanoculleus frigidifontis</name>
    <dbReference type="NCBI Taxonomy" id="2584085"/>
    <lineage>
        <taxon>Archaea</taxon>
        <taxon>Methanobacteriati</taxon>
        <taxon>Methanobacteriota</taxon>
        <taxon>Stenosarchaea group</taxon>
        <taxon>Methanomicrobia</taxon>
        <taxon>Methanomicrobiales</taxon>
        <taxon>Methanomicrobiaceae</taxon>
        <taxon>Methanoculleus</taxon>
    </lineage>
</organism>
<dbReference type="PANTHER" id="PTHR42953">
    <property type="entry name" value="HIGH-AFFINITY ZINC UPTAKE SYSTEM PROTEIN ZNUA-RELATED"/>
    <property type="match status" value="1"/>
</dbReference>
<comment type="similarity">
    <text evidence="1">Belongs to the bacterial solute-binding protein 9 family.</text>
</comment>
<keyword evidence="3" id="KW-0732">Signal</keyword>
<keyword evidence="2" id="KW-0813">Transport</keyword>
<dbReference type="InterPro" id="IPR050492">
    <property type="entry name" value="Bact_metal-bind_prot9"/>
</dbReference>
<evidence type="ECO:0000313" key="4">
    <source>
        <dbReference type="EMBL" id="MDN7025756.1"/>
    </source>
</evidence>
<name>A0ABT8MCZ2_9EURY</name>
<evidence type="ECO:0000313" key="5">
    <source>
        <dbReference type="Proteomes" id="UP001168338"/>
    </source>
</evidence>
<dbReference type="Pfam" id="PF01297">
    <property type="entry name" value="ZnuA"/>
    <property type="match status" value="1"/>
</dbReference>
<accession>A0ABT8MCZ2</accession>
<dbReference type="PRINTS" id="PR00690">
    <property type="entry name" value="ADHESNFAMILY"/>
</dbReference>
<dbReference type="PANTHER" id="PTHR42953:SF3">
    <property type="entry name" value="HIGH-AFFINITY ZINC UPTAKE SYSTEM PROTEIN ZNUA"/>
    <property type="match status" value="1"/>
</dbReference>